<dbReference type="PANTHER" id="PTHR36848">
    <property type="entry name" value="DNA-BINDING PROTEIN (PUTATIVE SECRETED PROTEIN)-RELATED"/>
    <property type="match status" value="1"/>
</dbReference>
<dbReference type="Gene3D" id="2.60.120.260">
    <property type="entry name" value="Galactose-binding domain-like"/>
    <property type="match status" value="1"/>
</dbReference>
<dbReference type="HOGENOM" id="CLU_003772_1_0_0"/>
<reference evidence="2 3" key="1">
    <citation type="journal article" date="2012" name="Stand. Genomic Sci.">
        <title>Complete genome sequence of Terriglobus saanensis type strain SP1PR4(T), an Acidobacteria from tundra soil.</title>
        <authorList>
            <person name="Rawat S.R."/>
            <person name="Mannisto M.K."/>
            <person name="Starovoytov V."/>
            <person name="Goodwin L."/>
            <person name="Nolan M."/>
            <person name="Hauser L."/>
            <person name="Land M."/>
            <person name="Davenport K.W."/>
            <person name="Woyke T."/>
            <person name="Haggblom M.M."/>
        </authorList>
    </citation>
    <scope>NUCLEOTIDE SEQUENCE</scope>
    <source>
        <strain evidence="3">ATCC BAA-1853 / DSM 23119 / SP1PR4</strain>
    </source>
</reference>
<dbReference type="InterPro" id="IPR053161">
    <property type="entry name" value="Ulvan_degrading_GH"/>
</dbReference>
<keyword evidence="3" id="KW-1185">Reference proteome</keyword>
<dbReference type="AlphaFoldDB" id="E8V429"/>
<proteinExistence type="predicted"/>
<dbReference type="RefSeq" id="WP_013568253.1">
    <property type="nucleotide sequence ID" value="NC_014963.1"/>
</dbReference>
<dbReference type="KEGG" id="tsa:AciPR4_1713"/>
<protein>
    <submittedName>
        <fullName evidence="2">Glycoside hydrolase family 2 sugar binding protein</fullName>
    </submittedName>
</protein>
<organism evidence="2 3">
    <name type="scientific">Terriglobus saanensis (strain ATCC BAA-1853 / DSM 23119 / SP1PR4)</name>
    <dbReference type="NCBI Taxonomy" id="401053"/>
    <lineage>
        <taxon>Bacteria</taxon>
        <taxon>Pseudomonadati</taxon>
        <taxon>Acidobacteriota</taxon>
        <taxon>Terriglobia</taxon>
        <taxon>Terriglobales</taxon>
        <taxon>Acidobacteriaceae</taxon>
        <taxon>Terriglobus</taxon>
    </lineage>
</organism>
<dbReference type="STRING" id="401053.AciPR4_1713"/>
<dbReference type="Pfam" id="PF17132">
    <property type="entry name" value="Glyco_hydro_106"/>
    <property type="match status" value="2"/>
</dbReference>
<feature type="signal peptide" evidence="1">
    <location>
        <begin position="1"/>
        <end position="28"/>
    </location>
</feature>
<dbReference type="Proteomes" id="UP000006844">
    <property type="component" value="Chromosome"/>
</dbReference>
<accession>E8V429</accession>
<gene>
    <name evidence="2" type="ordered locus">AciPR4_1713</name>
</gene>
<name>E8V429_TERSS</name>
<keyword evidence="2" id="KW-0378">Hydrolase</keyword>
<sequence length="913" mass="100570">MMKMRSVYGFVVPALAVAFVLVSWSARAQAPTISQKIADVSSQFTTPPDDARVLMRWWWFGPAVTKPELEREILAMKAGGFGGFEIQPVYPLEPDDSQKNFRNLPYLSNEFLDVVHFAAQKAHENRMRVDMTLASGWPYGGPHVPVSEAASRLRMVAIDVPSGAMAFALPNIGNGEAMLAAFVGDGSAKTYDTASLKQIDVHAVSGRAEIPSSQQRRVVLCFVASRTGQQVKRAAVNAEGFVLDHLSSTAVQNHLRIVAEPLLKAFGDTPPYSVFSDSLEVYNTDWTDDFLMEFQKRRGYDLTPHLPQLFGGDGVEAGAVRHDWGLTMTELVNERYLTPINDWAIAHHTQFRSQTYGDPPVSLSSNRLVGLPEGEGPQWRSFSFTRLATSASHLYGRPVTSAETWTWLHSPAFRATPLDMKAEADRMFLEGVNQFVGHGWPYTPPGTPEPGWAFYAAAVFNDHNPWWGVMPDVSKYMQRMSYLLRQGKPANDIAVLLPNDDAYAEFKPGHASLSAEMKQYVTPALTEQILDAGFNLDYVDSESIDRVGLPYPVLVLPHMSRLSPETLKKIVEYAKKGGKVIVVGSKPSEAPGFLHAEQVSVEVKASTESLFALGAGVQFVAEDAQVGEAVQRALKPDVHVASDVANVGFVHRRLEDADVYFVANTSNHAVHTTASFRTKRVSAVWWDPFTGAMSNASASPLALDLAPYESRVLVFRDGPQSALSKAKVGTKTQVADLSHGWQVRFVGLEQTESMETLHSWTDTDVTRYYSGEAVYSKDLQLEEKQLRGTNLILDFGEGTPVEADPKIASGMRALLESPIREAAVVIVNGKRAGSVWHPPYALDITPLLHAGKNIIEVHVGNTAINTLAGRKLPDYRLLNARYGERFVPQNMDHLQPLPSGMLGQVRLMGEKIK</sequence>
<evidence type="ECO:0000313" key="2">
    <source>
        <dbReference type="EMBL" id="ADV82520.1"/>
    </source>
</evidence>
<evidence type="ECO:0000256" key="1">
    <source>
        <dbReference type="SAM" id="SignalP"/>
    </source>
</evidence>
<keyword evidence="1" id="KW-0732">Signal</keyword>
<dbReference type="InterPro" id="IPR029062">
    <property type="entry name" value="Class_I_gatase-like"/>
</dbReference>
<dbReference type="GO" id="GO:0016787">
    <property type="term" value="F:hydrolase activity"/>
    <property type="evidence" value="ECO:0007669"/>
    <property type="project" value="UniProtKB-KW"/>
</dbReference>
<dbReference type="eggNOG" id="COG3250">
    <property type="taxonomic scope" value="Bacteria"/>
</dbReference>
<dbReference type="Gene3D" id="3.40.50.880">
    <property type="match status" value="1"/>
</dbReference>
<dbReference type="EMBL" id="CP002467">
    <property type="protein sequence ID" value="ADV82520.1"/>
    <property type="molecule type" value="Genomic_DNA"/>
</dbReference>
<evidence type="ECO:0000313" key="3">
    <source>
        <dbReference type="Proteomes" id="UP000006844"/>
    </source>
</evidence>
<dbReference type="CDD" id="cd03143">
    <property type="entry name" value="A4_beta-galactosidase_middle_domain"/>
    <property type="match status" value="1"/>
</dbReference>
<dbReference type="PANTHER" id="PTHR36848:SF2">
    <property type="entry name" value="SECRETED PROTEIN"/>
    <property type="match status" value="1"/>
</dbReference>
<feature type="chain" id="PRO_5003233052" evidence="1">
    <location>
        <begin position="29"/>
        <end position="913"/>
    </location>
</feature>
<dbReference type="SUPFAM" id="SSF49785">
    <property type="entry name" value="Galactose-binding domain-like"/>
    <property type="match status" value="1"/>
</dbReference>
<dbReference type="InterPro" id="IPR008979">
    <property type="entry name" value="Galactose-bd-like_sf"/>
</dbReference>